<evidence type="ECO:0000313" key="4">
    <source>
        <dbReference type="EMBL" id="MSS35090.1"/>
    </source>
</evidence>
<evidence type="ECO:0000313" key="5">
    <source>
        <dbReference type="Proteomes" id="UP000429958"/>
    </source>
</evidence>
<dbReference type="Pfam" id="PF12804">
    <property type="entry name" value="NTP_transf_3"/>
    <property type="match status" value="1"/>
</dbReference>
<gene>
    <name evidence="4" type="ORF">FYJ39_00485</name>
</gene>
<organism evidence="4 5">
    <name type="scientific">Clostridium porci</name>
    <dbReference type="NCBI Taxonomy" id="2605778"/>
    <lineage>
        <taxon>Bacteria</taxon>
        <taxon>Bacillati</taxon>
        <taxon>Bacillota</taxon>
        <taxon>Clostridia</taxon>
        <taxon>Eubacteriales</taxon>
        <taxon>Clostridiaceae</taxon>
        <taxon>Clostridium</taxon>
    </lineage>
</organism>
<evidence type="ECO:0000259" key="3">
    <source>
        <dbReference type="Pfam" id="PF12804"/>
    </source>
</evidence>
<dbReference type="InterPro" id="IPR050065">
    <property type="entry name" value="GlmU-like"/>
</dbReference>
<keyword evidence="5" id="KW-1185">Reference proteome</keyword>
<evidence type="ECO:0000256" key="2">
    <source>
        <dbReference type="ARBA" id="ARBA00022695"/>
    </source>
</evidence>
<dbReference type="PANTHER" id="PTHR43584">
    <property type="entry name" value="NUCLEOTIDYL TRANSFERASE"/>
    <property type="match status" value="1"/>
</dbReference>
<evidence type="ECO:0000256" key="1">
    <source>
        <dbReference type="ARBA" id="ARBA00022679"/>
    </source>
</evidence>
<dbReference type="EMBL" id="VUMD01000001">
    <property type="protein sequence ID" value="MSS35090.1"/>
    <property type="molecule type" value="Genomic_DNA"/>
</dbReference>
<dbReference type="InterPro" id="IPR029044">
    <property type="entry name" value="Nucleotide-diphossugar_trans"/>
</dbReference>
<dbReference type="CDD" id="cd02523">
    <property type="entry name" value="PC_cytidylyltransferase"/>
    <property type="match status" value="1"/>
</dbReference>
<proteinExistence type="predicted"/>
<keyword evidence="2 4" id="KW-0548">Nucleotidyltransferase</keyword>
<dbReference type="Gene3D" id="3.90.550.10">
    <property type="entry name" value="Spore Coat Polysaccharide Biosynthesis Protein SpsA, Chain A"/>
    <property type="match status" value="1"/>
</dbReference>
<accession>A0A7X2NI08</accession>
<dbReference type="RefSeq" id="WP_154470507.1">
    <property type="nucleotide sequence ID" value="NZ_DBEWUL010000135.1"/>
</dbReference>
<dbReference type="Proteomes" id="UP000429958">
    <property type="component" value="Unassembled WGS sequence"/>
</dbReference>
<keyword evidence="1 4" id="KW-0808">Transferase</keyword>
<feature type="domain" description="MobA-like NTP transferase" evidence="3">
    <location>
        <begin position="6"/>
        <end position="121"/>
    </location>
</feature>
<reference evidence="4 5" key="1">
    <citation type="submission" date="2019-08" db="EMBL/GenBank/DDBJ databases">
        <title>In-depth cultivation of the pig gut microbiome towards novel bacterial diversity and tailored functional studies.</title>
        <authorList>
            <person name="Wylensek D."/>
            <person name="Hitch T.C.A."/>
            <person name="Clavel T."/>
        </authorList>
    </citation>
    <scope>NUCLEOTIDE SEQUENCE [LARGE SCALE GENOMIC DNA]</scope>
    <source>
        <strain evidence="4 5">WCA-389-WT-23D1</strain>
    </source>
</reference>
<name>A0A7X2NI08_9CLOT</name>
<dbReference type="AlphaFoldDB" id="A0A7X2NI08"/>
<dbReference type="PANTHER" id="PTHR43584:SF5">
    <property type="entry name" value="PROTEIN LICC"/>
    <property type="match status" value="1"/>
</dbReference>
<dbReference type="SUPFAM" id="SSF53448">
    <property type="entry name" value="Nucleotide-diphospho-sugar transferases"/>
    <property type="match status" value="1"/>
</dbReference>
<sequence length="241" mass="27933">MECRKAILMAAGKGNRISRMIQDIPKSTLPINGVPLIRITVEKLLSLGIKPVIVVGYHRDKITKALEGLPVIFYNNPFYAVTNSIASLWFARKELEDDVLIMNADVYVSDEILNDVLEDPREAVMSIDVTRRKTGDYFFATAESGIIKKYGKDLPIDERSCEYVGLAKVRQPFLKRFAKRLEELINQEQYMLWWENVLYSFAEQDEFPIHTIDVKKLFWSEIDYFDDYERILEYLSKGSEA</sequence>
<protein>
    <submittedName>
        <fullName evidence="4">Phosphocholine cytidylyltransferase family protein</fullName>
    </submittedName>
</protein>
<dbReference type="InterPro" id="IPR025877">
    <property type="entry name" value="MobA-like_NTP_Trfase"/>
</dbReference>
<dbReference type="GO" id="GO:0016779">
    <property type="term" value="F:nucleotidyltransferase activity"/>
    <property type="evidence" value="ECO:0007669"/>
    <property type="project" value="UniProtKB-KW"/>
</dbReference>
<comment type="caution">
    <text evidence="4">The sequence shown here is derived from an EMBL/GenBank/DDBJ whole genome shotgun (WGS) entry which is preliminary data.</text>
</comment>